<proteinExistence type="predicted"/>
<protein>
    <submittedName>
        <fullName evidence="2">Uncharacterized protein</fullName>
    </submittedName>
</protein>
<accession>A0A0A9GES1</accession>
<reference evidence="2" key="2">
    <citation type="journal article" date="2015" name="Data Brief">
        <title>Shoot transcriptome of the giant reed, Arundo donax.</title>
        <authorList>
            <person name="Barrero R.A."/>
            <person name="Guerrero F.D."/>
            <person name="Moolhuijzen P."/>
            <person name="Goolsby J.A."/>
            <person name="Tidwell J."/>
            <person name="Bellgard S.E."/>
            <person name="Bellgard M.I."/>
        </authorList>
    </citation>
    <scope>NUCLEOTIDE SEQUENCE</scope>
    <source>
        <tissue evidence="2">Shoot tissue taken approximately 20 cm above the soil surface</tissue>
    </source>
</reference>
<dbReference type="InterPro" id="IPR053115">
    <property type="entry name" value="CDK_inhibitor"/>
</dbReference>
<name>A0A0A9GES1_ARUDO</name>
<reference evidence="2" key="1">
    <citation type="submission" date="2014-09" db="EMBL/GenBank/DDBJ databases">
        <authorList>
            <person name="Magalhaes I.L.F."/>
            <person name="Oliveira U."/>
            <person name="Santos F.R."/>
            <person name="Vidigal T.H.D.A."/>
            <person name="Brescovit A.D."/>
            <person name="Santos A.J."/>
        </authorList>
    </citation>
    <scope>NUCLEOTIDE SEQUENCE</scope>
    <source>
        <tissue evidence="2">Shoot tissue taken approximately 20 cm above the soil surface</tissue>
    </source>
</reference>
<dbReference type="PANTHER" id="PTHR35162:SF11">
    <property type="entry name" value="CYCLIN-DEPENDENT PROTEIN KINASE INHIBITOR EL2"/>
    <property type="match status" value="1"/>
</dbReference>
<feature type="region of interest" description="Disordered" evidence="1">
    <location>
        <begin position="87"/>
        <end position="122"/>
    </location>
</feature>
<evidence type="ECO:0000256" key="1">
    <source>
        <dbReference type="SAM" id="MobiDB-lite"/>
    </source>
</evidence>
<dbReference type="EMBL" id="GBRH01176845">
    <property type="protein sequence ID" value="JAE21051.1"/>
    <property type="molecule type" value="Transcribed_RNA"/>
</dbReference>
<dbReference type="PANTHER" id="PTHR35162">
    <property type="entry name" value="OS08G0516600 PROTEIN"/>
    <property type="match status" value="1"/>
</dbReference>
<evidence type="ECO:0000313" key="2">
    <source>
        <dbReference type="EMBL" id="JAE21051.1"/>
    </source>
</evidence>
<organism evidence="2">
    <name type="scientific">Arundo donax</name>
    <name type="common">Giant reed</name>
    <name type="synonym">Donax arundinaceus</name>
    <dbReference type="NCBI Taxonomy" id="35708"/>
    <lineage>
        <taxon>Eukaryota</taxon>
        <taxon>Viridiplantae</taxon>
        <taxon>Streptophyta</taxon>
        <taxon>Embryophyta</taxon>
        <taxon>Tracheophyta</taxon>
        <taxon>Spermatophyta</taxon>
        <taxon>Magnoliopsida</taxon>
        <taxon>Liliopsida</taxon>
        <taxon>Poales</taxon>
        <taxon>Poaceae</taxon>
        <taxon>PACMAD clade</taxon>
        <taxon>Arundinoideae</taxon>
        <taxon>Arundineae</taxon>
        <taxon>Arundo</taxon>
    </lineage>
</organism>
<sequence>MSASPEFYRPAAPAFSPCGSPPRPGLGVGGGEEEYCYSCRTPTGSGVNYLREPTTCPPAPRKPPPPCKKRLFQGEVPLISLRLDELERIFRPQPPPPCDKRRRSARQQRKLDPTTTQLEASS</sequence>
<feature type="compositionally biased region" description="Polar residues" evidence="1">
    <location>
        <begin position="113"/>
        <end position="122"/>
    </location>
</feature>
<dbReference type="AlphaFoldDB" id="A0A0A9GES1"/>
<feature type="region of interest" description="Disordered" evidence="1">
    <location>
        <begin position="1"/>
        <end position="24"/>
    </location>
</feature>